<evidence type="ECO:0000313" key="3">
    <source>
        <dbReference type="Proteomes" id="UP000363590"/>
    </source>
</evidence>
<dbReference type="AlphaFoldDB" id="A0A5P9XWQ8"/>
<dbReference type="EMBL" id="CP045571">
    <property type="protein sequence ID" value="QFX97793.1"/>
    <property type="molecule type" value="Genomic_DNA"/>
</dbReference>
<evidence type="ECO:0000313" key="2">
    <source>
        <dbReference type="EMBL" id="QFX97793.1"/>
    </source>
</evidence>
<dbReference type="Pfam" id="PF07238">
    <property type="entry name" value="PilZ"/>
    <property type="match status" value="1"/>
</dbReference>
<reference evidence="2 3" key="1">
    <citation type="submission" date="2019-10" db="EMBL/GenBank/DDBJ databases">
        <authorList>
            <person name="Wang R."/>
        </authorList>
    </citation>
    <scope>NUCLEOTIDE SEQUENCE [LARGE SCALE GENOMIC DNA]</scope>
    <source>
        <strain evidence="2 3">ATCC 19377</strain>
    </source>
</reference>
<protein>
    <submittedName>
        <fullName evidence="2">PilZ domain-containing protein</fullName>
    </submittedName>
</protein>
<name>A0A5P9XWQ8_ACITH</name>
<proteinExistence type="predicted"/>
<organism evidence="2 3">
    <name type="scientific">Acidithiobacillus thiooxidans ATCC 19377</name>
    <dbReference type="NCBI Taxonomy" id="637390"/>
    <lineage>
        <taxon>Bacteria</taxon>
        <taxon>Pseudomonadati</taxon>
        <taxon>Pseudomonadota</taxon>
        <taxon>Acidithiobacillia</taxon>
        <taxon>Acidithiobacillales</taxon>
        <taxon>Acidithiobacillaceae</taxon>
        <taxon>Acidithiobacillus</taxon>
    </lineage>
</organism>
<dbReference type="KEGG" id="atx:GCD22_03782"/>
<feature type="domain" description="PilZ" evidence="1">
    <location>
        <begin position="153"/>
        <end position="250"/>
    </location>
</feature>
<dbReference type="GO" id="GO:0035438">
    <property type="term" value="F:cyclic-di-GMP binding"/>
    <property type="evidence" value="ECO:0007669"/>
    <property type="project" value="InterPro"/>
</dbReference>
<gene>
    <name evidence="2" type="ORF">GCD22_03782</name>
</gene>
<dbReference type="Proteomes" id="UP000363590">
    <property type="component" value="Chromosome"/>
</dbReference>
<dbReference type="Gene3D" id="2.40.10.220">
    <property type="entry name" value="predicted glycosyltransferase like domains"/>
    <property type="match status" value="1"/>
</dbReference>
<accession>A0A5P9XWQ8</accession>
<sequence length="273" mass="30662">MFAHPDHGAYPFVSGGYMGLTSDDTELGMMLPLRSGLSIAEYQQTLVEEFGEAVFENIPAMLCSERSAEGLGDAVIFSADSNDSGAHFYFDGCESESLLFRLKGVLAREDYKKALIFVELGDFIFMFFSDLKYLFEGRYYFDVPRMIYRRASRRAKRVRLEGAITLRKAGGAEMVGQLHDFSPSGASFYAPRDSYKPGDNVLAEFTIADCGTCETVVTVVRVQEEGAPAGQCLVGIRMSLTRDQKKRAEHLYLCKKAEEIQKRPEYSRNTRIF</sequence>
<dbReference type="InterPro" id="IPR009875">
    <property type="entry name" value="PilZ_domain"/>
</dbReference>
<evidence type="ECO:0000259" key="1">
    <source>
        <dbReference type="Pfam" id="PF07238"/>
    </source>
</evidence>